<keyword evidence="2" id="KW-0812">Transmembrane</keyword>
<dbReference type="PANTHER" id="PTHR30203">
    <property type="entry name" value="OUTER MEMBRANE CATION EFFLUX PROTEIN"/>
    <property type="match status" value="1"/>
</dbReference>
<proteinExistence type="inferred from homology"/>
<dbReference type="InterPro" id="IPR010131">
    <property type="entry name" value="MdtP/NodT-like"/>
</dbReference>
<keyword evidence="2" id="KW-1134">Transmembrane beta strand</keyword>
<dbReference type="RefSeq" id="WP_341566377.1">
    <property type="nucleotide sequence ID" value="NZ_JBAKAR010000002.1"/>
</dbReference>
<keyword evidence="3" id="KW-0175">Coiled coil</keyword>
<comment type="similarity">
    <text evidence="1 2">Belongs to the outer membrane factor (OMF) (TC 1.B.17) family.</text>
</comment>
<gene>
    <name evidence="4" type="ORF">V6242_04150</name>
</gene>
<reference evidence="4 5" key="1">
    <citation type="submission" date="2024-02" db="EMBL/GenBank/DDBJ databases">
        <title>Bacteria isolated from the canopy kelp, Nereocystis luetkeana.</title>
        <authorList>
            <person name="Pfister C.A."/>
            <person name="Younker I.T."/>
            <person name="Light S.H."/>
        </authorList>
    </citation>
    <scope>NUCLEOTIDE SEQUENCE [LARGE SCALE GENOMIC DNA]</scope>
    <source>
        <strain evidence="4 5">TI.4.07</strain>
    </source>
</reference>
<evidence type="ECO:0000256" key="1">
    <source>
        <dbReference type="ARBA" id="ARBA00007613"/>
    </source>
</evidence>
<sequence length="475" mass="51659">MNNRITQVFTLTLISLVLAGCSAVGPDYQRPDAPSSEQFKEAKGWKKATPSDLQPKGAWWNLYQDDTLSALIAQVRISNQNVAEYAADYEKAKAVAEEAGANLYPSIGATASATRSGSQSQTSNAYSAQGTVSWEIDLWGKLRRAREADRASAQASAAQLASAILSAQSSLAQYYFQLRVLDEKIRLYQANITVYQHYLKVVTNQYRVGNISSASVSQAQTQLHSTRVSMLDLQWQRAQYEHAIAVLIGKPPAAFSLPAQSLSFQLPTVPKTLPSALLERRPDIAYAERNMASANASVGVAIAGYYPDLSLSASAGFENSVLGNLFELPSRAWSVGPSLSGNIFDFGATKAQVKQAKAEYAANIANYRQTVLSAFQEVEDYLVEMQVLEKEIQAQQLATQFAKESARVTYNQFKLGMIDYLDVATTEATSLSQQQSQLSLISTQLVNSVQLIAALGGGWSSDQLPSAEAQEETTE</sequence>
<feature type="signal peptide" evidence="2">
    <location>
        <begin position="1"/>
        <end position="19"/>
    </location>
</feature>
<dbReference type="PROSITE" id="PS51257">
    <property type="entry name" value="PROKAR_LIPOPROTEIN"/>
    <property type="match status" value="1"/>
</dbReference>
<dbReference type="Proteomes" id="UP001379949">
    <property type="component" value="Unassembled WGS sequence"/>
</dbReference>
<dbReference type="EMBL" id="JBAKAR010000002">
    <property type="protein sequence ID" value="MEL0612325.1"/>
    <property type="molecule type" value="Genomic_DNA"/>
</dbReference>
<dbReference type="InterPro" id="IPR003423">
    <property type="entry name" value="OMP_efflux"/>
</dbReference>
<evidence type="ECO:0000256" key="2">
    <source>
        <dbReference type="RuleBase" id="RU362097"/>
    </source>
</evidence>
<evidence type="ECO:0000313" key="4">
    <source>
        <dbReference type="EMBL" id="MEL0612325.1"/>
    </source>
</evidence>
<evidence type="ECO:0000313" key="5">
    <source>
        <dbReference type="Proteomes" id="UP001379949"/>
    </source>
</evidence>
<dbReference type="NCBIfam" id="TIGR01845">
    <property type="entry name" value="outer_NodT"/>
    <property type="match status" value="1"/>
</dbReference>
<dbReference type="SUPFAM" id="SSF56954">
    <property type="entry name" value="Outer membrane efflux proteins (OEP)"/>
    <property type="match status" value="1"/>
</dbReference>
<keyword evidence="2" id="KW-0449">Lipoprotein</keyword>
<keyword evidence="2" id="KW-0564">Palmitate</keyword>
<comment type="caution">
    <text evidence="4">The sequence shown here is derived from an EMBL/GenBank/DDBJ whole genome shotgun (WGS) entry which is preliminary data.</text>
</comment>
<organism evidence="4 5">
    <name type="scientific">Marinomonas arenicola</name>
    <dbReference type="NCBI Taxonomy" id="569601"/>
    <lineage>
        <taxon>Bacteria</taxon>
        <taxon>Pseudomonadati</taxon>
        <taxon>Pseudomonadota</taxon>
        <taxon>Gammaproteobacteria</taxon>
        <taxon>Oceanospirillales</taxon>
        <taxon>Oceanospirillaceae</taxon>
        <taxon>Marinomonas</taxon>
    </lineage>
</organism>
<feature type="chain" id="PRO_5044956807" evidence="2">
    <location>
        <begin position="20"/>
        <end position="475"/>
    </location>
</feature>
<keyword evidence="2" id="KW-0472">Membrane</keyword>
<keyword evidence="5" id="KW-1185">Reference proteome</keyword>
<dbReference type="PANTHER" id="PTHR30203:SF33">
    <property type="entry name" value="BLR4455 PROTEIN"/>
    <property type="match status" value="1"/>
</dbReference>
<dbReference type="Pfam" id="PF02321">
    <property type="entry name" value="OEP"/>
    <property type="match status" value="2"/>
</dbReference>
<dbReference type="Gene3D" id="2.20.200.10">
    <property type="entry name" value="Outer membrane efflux proteins (OEP)"/>
    <property type="match status" value="1"/>
</dbReference>
<keyword evidence="2" id="KW-0732">Signal</keyword>
<evidence type="ECO:0000256" key="3">
    <source>
        <dbReference type="SAM" id="Coils"/>
    </source>
</evidence>
<protein>
    <submittedName>
        <fullName evidence="4">Efflux transporter outer membrane subunit</fullName>
    </submittedName>
</protein>
<accession>A0ABU9G1I8</accession>
<dbReference type="Gene3D" id="1.20.1600.10">
    <property type="entry name" value="Outer membrane efflux proteins (OEP)"/>
    <property type="match status" value="1"/>
</dbReference>
<feature type="coiled-coil region" evidence="3">
    <location>
        <begin position="350"/>
        <end position="398"/>
    </location>
</feature>
<comment type="subcellular location">
    <subcellularLocation>
        <location evidence="2">Cell outer membrane</location>
        <topology evidence="2">Lipid-anchor</topology>
    </subcellularLocation>
</comment>
<name>A0ABU9G1I8_9GAMM</name>